<protein>
    <recommendedName>
        <fullName evidence="4">Arylsulfotransferase (ASST)</fullName>
    </recommendedName>
</protein>
<dbReference type="Pfam" id="PF05935">
    <property type="entry name" value="Arylsulfotrans"/>
    <property type="match status" value="1"/>
</dbReference>
<dbReference type="AlphaFoldDB" id="A0A5N5U9M8"/>
<feature type="transmembrane region" description="Helical" evidence="1">
    <location>
        <begin position="413"/>
        <end position="433"/>
    </location>
</feature>
<dbReference type="EMBL" id="QKKZ01000002">
    <property type="protein sequence ID" value="KAB7514551.1"/>
    <property type="molecule type" value="Genomic_DNA"/>
</dbReference>
<comment type="caution">
    <text evidence="2">The sequence shown here is derived from an EMBL/GenBank/DDBJ whole genome shotgun (WGS) entry which is preliminary data.</text>
</comment>
<organism evidence="2 3">
    <name type="scientific">Halosegnis rubeus</name>
    <dbReference type="NCBI Taxonomy" id="2212850"/>
    <lineage>
        <taxon>Archaea</taxon>
        <taxon>Methanobacteriati</taxon>
        <taxon>Methanobacteriota</taxon>
        <taxon>Stenosarchaea group</taxon>
        <taxon>Halobacteria</taxon>
        <taxon>Halobacteriales</taxon>
        <taxon>Natronomonadaceae</taxon>
        <taxon>Halosegnis</taxon>
    </lineage>
</organism>
<dbReference type="PANTHER" id="PTHR35340">
    <property type="entry name" value="PQQ ENZYME REPEAT PROTEIN-RELATED"/>
    <property type="match status" value="1"/>
</dbReference>
<keyword evidence="1" id="KW-0812">Transmembrane</keyword>
<keyword evidence="3" id="KW-1185">Reference proteome</keyword>
<dbReference type="GO" id="GO:0004062">
    <property type="term" value="F:aryl sulfotransferase activity"/>
    <property type="evidence" value="ECO:0007669"/>
    <property type="project" value="InterPro"/>
</dbReference>
<dbReference type="RefSeq" id="WP_152133832.1">
    <property type="nucleotide sequence ID" value="NZ_QKKZ01000002.1"/>
</dbReference>
<proteinExistence type="predicted"/>
<dbReference type="InterPro" id="IPR010262">
    <property type="entry name" value="Arylsulfotransferase_bact"/>
</dbReference>
<dbReference type="SUPFAM" id="SSF101898">
    <property type="entry name" value="NHL repeat"/>
    <property type="match status" value="1"/>
</dbReference>
<accession>A0A5N5U9M8</accession>
<keyword evidence="1" id="KW-0472">Membrane</keyword>
<dbReference type="PANTHER" id="PTHR35340:SF5">
    <property type="entry name" value="ASST-DOMAIN-CONTAINING PROTEIN"/>
    <property type="match status" value="1"/>
</dbReference>
<dbReference type="Gene3D" id="2.120.10.30">
    <property type="entry name" value="TolB, C-terminal domain"/>
    <property type="match status" value="1"/>
</dbReference>
<name>A0A5N5U9M8_9EURY</name>
<dbReference type="Proteomes" id="UP000326865">
    <property type="component" value="Unassembled WGS sequence"/>
</dbReference>
<keyword evidence="1" id="KW-1133">Transmembrane helix</keyword>
<dbReference type="InterPro" id="IPR011042">
    <property type="entry name" value="6-blade_b-propeller_TolB-like"/>
</dbReference>
<reference evidence="2 3" key="1">
    <citation type="submission" date="2019-10" db="EMBL/GenBank/DDBJ databases">
        <title>Unraveling microbial dark matter from salterns through culturing: the case of the genus Halosegnis.</title>
        <authorList>
            <person name="Duran-Viseras A."/>
            <person name="Andrei A.-S."/>
            <person name="Vera-Gargallo B."/>
            <person name="Ghai R."/>
            <person name="Sanchez-Porro C."/>
            <person name="Ventosa A."/>
        </authorList>
    </citation>
    <scope>NUCLEOTIDE SEQUENCE [LARGE SCALE GENOMIC DNA]</scope>
    <source>
        <strain evidence="2 3">F18-79</strain>
    </source>
</reference>
<gene>
    <name evidence="2" type="ORF">DM867_05355</name>
</gene>
<evidence type="ECO:0000313" key="2">
    <source>
        <dbReference type="EMBL" id="KAB7514551.1"/>
    </source>
</evidence>
<evidence type="ECO:0000313" key="3">
    <source>
        <dbReference type="Proteomes" id="UP000326865"/>
    </source>
</evidence>
<sequence>MDTGRATVLVLVVLLSTSLLAGVAYSSGSVQETTTTDERYTLFGVQADGWFGYNNGYAAVVDESGNTVWNWSVPNSRVFDTEQLENGNILTSVAVSVPQSECPTHYQEDQYDRPCVENRVVEVDYETKDVVWEYSWFDAFPNHHEVHDADRLESGETAIADMGNHRAFTVDQSGTITWEWNASDHISRGTEWFDEHVPEGSEEEFARSGPESDWTHLNDIDHLENGNFLLSVRNYDVTLEVARNETIVETYGEPGNHSIMNEQHNPNLLENTGTLVVADSGNDRIVEINATTEAVISEYGSVPTDSNVGDPSLRWPRDADRLPNGNTLITDSRRFRILEVAPNGTVVWSHLRQEERSLVYEADRIRLDDEYLPEEPSVADTDGTLVTRTNSPLTDLYATLDSYLAFVPFLPTWLGPLPLLVAIGDLGAGLLLVREIRR</sequence>
<dbReference type="InterPro" id="IPR053143">
    <property type="entry name" value="Arylsulfate_ST"/>
</dbReference>
<evidence type="ECO:0008006" key="4">
    <source>
        <dbReference type="Google" id="ProtNLM"/>
    </source>
</evidence>
<evidence type="ECO:0000256" key="1">
    <source>
        <dbReference type="SAM" id="Phobius"/>
    </source>
</evidence>